<evidence type="ECO:0000313" key="1">
    <source>
        <dbReference type="EMBL" id="TNN49698.1"/>
    </source>
</evidence>
<gene>
    <name evidence="1" type="ORF">EYF80_040103</name>
</gene>
<protein>
    <submittedName>
        <fullName evidence="1">Uncharacterized protein</fullName>
    </submittedName>
</protein>
<organism evidence="1 2">
    <name type="scientific">Liparis tanakae</name>
    <name type="common">Tanaka's snailfish</name>
    <dbReference type="NCBI Taxonomy" id="230148"/>
    <lineage>
        <taxon>Eukaryota</taxon>
        <taxon>Metazoa</taxon>
        <taxon>Chordata</taxon>
        <taxon>Craniata</taxon>
        <taxon>Vertebrata</taxon>
        <taxon>Euteleostomi</taxon>
        <taxon>Actinopterygii</taxon>
        <taxon>Neopterygii</taxon>
        <taxon>Teleostei</taxon>
        <taxon>Neoteleostei</taxon>
        <taxon>Acanthomorphata</taxon>
        <taxon>Eupercaria</taxon>
        <taxon>Perciformes</taxon>
        <taxon>Cottioidei</taxon>
        <taxon>Cottales</taxon>
        <taxon>Liparidae</taxon>
        <taxon>Liparis</taxon>
    </lineage>
</organism>
<sequence length="92" mass="9695">MGESIPVSEGLWLTDSPPGSGVFQDNLISFGMGLASQKVVLRISAKGSLASVIFRFHDTLGSDGNTLKKSALRVGSLSLLYLEEPETGPEDA</sequence>
<evidence type="ECO:0000313" key="2">
    <source>
        <dbReference type="Proteomes" id="UP000314294"/>
    </source>
</evidence>
<comment type="caution">
    <text evidence="1">The sequence shown here is derived from an EMBL/GenBank/DDBJ whole genome shotgun (WGS) entry which is preliminary data.</text>
</comment>
<keyword evidence="2" id="KW-1185">Reference proteome</keyword>
<dbReference type="EMBL" id="SRLO01000645">
    <property type="protein sequence ID" value="TNN49698.1"/>
    <property type="molecule type" value="Genomic_DNA"/>
</dbReference>
<name>A0A4Z2G834_9TELE</name>
<proteinExistence type="predicted"/>
<accession>A0A4Z2G834</accession>
<dbReference type="AlphaFoldDB" id="A0A4Z2G834"/>
<dbReference type="Proteomes" id="UP000314294">
    <property type="component" value="Unassembled WGS sequence"/>
</dbReference>
<reference evidence="1 2" key="1">
    <citation type="submission" date="2019-03" db="EMBL/GenBank/DDBJ databases">
        <title>First draft genome of Liparis tanakae, snailfish: a comprehensive survey of snailfish specific genes.</title>
        <authorList>
            <person name="Kim W."/>
            <person name="Song I."/>
            <person name="Jeong J.-H."/>
            <person name="Kim D."/>
            <person name="Kim S."/>
            <person name="Ryu S."/>
            <person name="Song J.Y."/>
            <person name="Lee S.K."/>
        </authorList>
    </citation>
    <scope>NUCLEOTIDE SEQUENCE [LARGE SCALE GENOMIC DNA]</scope>
    <source>
        <tissue evidence="1">Muscle</tissue>
    </source>
</reference>